<protein>
    <submittedName>
        <fullName evidence="6">Uncharacterized protein</fullName>
    </submittedName>
</protein>
<accession>A0A6V1TZZ7</accession>
<evidence type="ECO:0000256" key="4">
    <source>
        <dbReference type="PROSITE-ProRule" id="PRU00339"/>
    </source>
</evidence>
<evidence type="ECO:0000256" key="1">
    <source>
        <dbReference type="ARBA" id="ARBA00022737"/>
    </source>
</evidence>
<feature type="repeat" description="TPR" evidence="4">
    <location>
        <begin position="103"/>
        <end position="136"/>
    </location>
</feature>
<dbReference type="PROSITE" id="PS50005">
    <property type="entry name" value="TPR"/>
    <property type="match status" value="3"/>
</dbReference>
<gene>
    <name evidence="6" type="ORF">HAKA00212_LOCUS19571</name>
</gene>
<proteinExistence type="predicted"/>
<dbReference type="SUPFAM" id="SSF48452">
    <property type="entry name" value="TPR-like"/>
    <property type="match status" value="1"/>
</dbReference>
<keyword evidence="1" id="KW-0677">Repeat</keyword>
<dbReference type="SMART" id="SM00671">
    <property type="entry name" value="SEL1"/>
    <property type="match status" value="3"/>
</dbReference>
<dbReference type="PANTHER" id="PTHR44943">
    <property type="entry name" value="CELLULOSE SYNTHASE OPERON PROTEIN C"/>
    <property type="match status" value="1"/>
</dbReference>
<dbReference type="Pfam" id="PF13431">
    <property type="entry name" value="TPR_17"/>
    <property type="match status" value="1"/>
</dbReference>
<dbReference type="Pfam" id="PF13414">
    <property type="entry name" value="TPR_11"/>
    <property type="match status" value="1"/>
</dbReference>
<reference evidence="6" key="1">
    <citation type="submission" date="2021-01" db="EMBL/GenBank/DDBJ databases">
        <authorList>
            <person name="Corre E."/>
            <person name="Pelletier E."/>
            <person name="Niang G."/>
            <person name="Scheremetjew M."/>
            <person name="Finn R."/>
            <person name="Kale V."/>
            <person name="Holt S."/>
            <person name="Cochrane G."/>
            <person name="Meng A."/>
            <person name="Brown T."/>
            <person name="Cohen L."/>
        </authorList>
    </citation>
    <scope>NUCLEOTIDE SEQUENCE</scope>
    <source>
        <strain evidence="6">CCMP3107</strain>
    </source>
</reference>
<dbReference type="InterPro" id="IPR051685">
    <property type="entry name" value="Ycf3/AcsC/BcsC/TPR_MFPF"/>
</dbReference>
<dbReference type="SMART" id="SM00028">
    <property type="entry name" value="TPR"/>
    <property type="match status" value="6"/>
</dbReference>
<sequence>MLQCGQPACQSACSNKRVFKFNFFFYDSSNKANSTFLSDEKSEDEGVSTKTIEKFPSSEESDGLNPSSSESLYHAAIELLAQGDQEQAVANLQQCVAIQGWNTDAWYRLGRIYEDNGYVNMAAKYFKKVISINPEHQGALDSFYRLGSTCHKNLDFDNAEYFLLMSTKLVRESADPWILLGLVYTAKDQHEKAIRAYLNAVTIEHNNPTPLFNLGNLYQRAGLHEKAIFSYRKAIERDPNHIDSMYNLAIVYDMEYNDSERAMRWYRKAYAADPNKAVSTRAKAAASSIAAAYFEEKNKNLKGNKQRVGSQVKGWKSKLFAHRRAKSSNTVVGRAKGNTIVDAIKRLSVVDESPTSTAFSSKSS</sequence>
<name>A0A6V1TZZ7_HETAK</name>
<feature type="repeat" description="TPR" evidence="4">
    <location>
        <begin position="174"/>
        <end position="207"/>
    </location>
</feature>
<keyword evidence="2 4" id="KW-0802">TPR repeat</keyword>
<dbReference type="PANTHER" id="PTHR44943:SF9">
    <property type="entry name" value="TPR-REPEAT-CONTAINING PROTEIN"/>
    <property type="match status" value="1"/>
</dbReference>
<dbReference type="InterPro" id="IPR006597">
    <property type="entry name" value="Sel1-like"/>
</dbReference>
<dbReference type="Gene3D" id="1.25.40.10">
    <property type="entry name" value="Tetratricopeptide repeat domain"/>
    <property type="match status" value="1"/>
</dbReference>
<keyword evidence="3" id="KW-0793">Thylakoid</keyword>
<organism evidence="6">
    <name type="scientific">Heterosigma akashiwo</name>
    <name type="common">Chromophytic alga</name>
    <name type="synonym">Heterosigma carterae</name>
    <dbReference type="NCBI Taxonomy" id="2829"/>
    <lineage>
        <taxon>Eukaryota</taxon>
        <taxon>Sar</taxon>
        <taxon>Stramenopiles</taxon>
        <taxon>Ochrophyta</taxon>
        <taxon>Raphidophyceae</taxon>
        <taxon>Chattonellales</taxon>
        <taxon>Chattonellaceae</taxon>
        <taxon>Heterosigma</taxon>
    </lineage>
</organism>
<evidence type="ECO:0000313" key="6">
    <source>
        <dbReference type="EMBL" id="CAE0640748.1"/>
    </source>
</evidence>
<dbReference type="AlphaFoldDB" id="A0A6V1TZZ7"/>
<evidence type="ECO:0000256" key="3">
    <source>
        <dbReference type="ARBA" id="ARBA00023078"/>
    </source>
</evidence>
<evidence type="ECO:0000256" key="5">
    <source>
        <dbReference type="SAM" id="MobiDB-lite"/>
    </source>
</evidence>
<feature type="repeat" description="TPR" evidence="4">
    <location>
        <begin position="208"/>
        <end position="241"/>
    </location>
</feature>
<dbReference type="InterPro" id="IPR019734">
    <property type="entry name" value="TPR_rpt"/>
</dbReference>
<dbReference type="PROSITE" id="PS50293">
    <property type="entry name" value="TPR_REGION"/>
    <property type="match status" value="2"/>
</dbReference>
<feature type="region of interest" description="Disordered" evidence="5">
    <location>
        <begin position="47"/>
        <end position="68"/>
    </location>
</feature>
<evidence type="ECO:0000256" key="2">
    <source>
        <dbReference type="ARBA" id="ARBA00022803"/>
    </source>
</evidence>
<dbReference type="Pfam" id="PF13181">
    <property type="entry name" value="TPR_8"/>
    <property type="match status" value="1"/>
</dbReference>
<dbReference type="EMBL" id="HBIU01043305">
    <property type="protein sequence ID" value="CAE0640748.1"/>
    <property type="molecule type" value="Transcribed_RNA"/>
</dbReference>
<dbReference type="InterPro" id="IPR011990">
    <property type="entry name" value="TPR-like_helical_dom_sf"/>
</dbReference>